<gene>
    <name evidence="1" type="ORF">EIN43_03285</name>
</gene>
<proteinExistence type="predicted"/>
<sequence>MKIDGIKDTAFNASIKHGGTEFYVANGLKGDEPVNSEGYLVMVNENGDRVAFRAPDGDWEIDDKVYQAYKPEIVQYENAVHVHARIEPNE</sequence>
<accession>A0A4Y5ZNC6</accession>
<reference evidence="1 2" key="1">
    <citation type="submission" date="2019-06" db="EMBL/GenBank/DDBJ databases">
        <title>Whole genome sequencing of XDR Enterobacter.</title>
        <authorList>
            <person name="Gnana Soundari P."/>
            <person name="Vijayakumar R."/>
            <person name="Krishnan P."/>
        </authorList>
    </citation>
    <scope>NUCLEOTIDE SEQUENCE [LARGE SCALE GENOMIC DNA]</scope>
    <source>
        <strain evidence="1 2">C126</strain>
    </source>
</reference>
<dbReference type="Proteomes" id="UP000318237">
    <property type="component" value="Chromosome"/>
</dbReference>
<dbReference type="RefSeq" id="WP_151406126.1">
    <property type="nucleotide sequence ID" value="NZ_WHPU01000001.1"/>
</dbReference>
<name>A0A4Y5ZNC6_9ENTR</name>
<evidence type="ECO:0000313" key="2">
    <source>
        <dbReference type="Proteomes" id="UP000318237"/>
    </source>
</evidence>
<evidence type="ECO:0000313" key="1">
    <source>
        <dbReference type="EMBL" id="QDE47184.1"/>
    </source>
</evidence>
<dbReference type="EMBL" id="CP041054">
    <property type="protein sequence ID" value="QDE47184.1"/>
    <property type="molecule type" value="Genomic_DNA"/>
</dbReference>
<dbReference type="AlphaFoldDB" id="A0A4Y5ZNC6"/>
<organism evidence="1 2">
    <name type="scientific">Enterobacter hormaechei</name>
    <dbReference type="NCBI Taxonomy" id="158836"/>
    <lineage>
        <taxon>Bacteria</taxon>
        <taxon>Pseudomonadati</taxon>
        <taxon>Pseudomonadota</taxon>
        <taxon>Gammaproteobacteria</taxon>
        <taxon>Enterobacterales</taxon>
        <taxon>Enterobacteriaceae</taxon>
        <taxon>Enterobacter</taxon>
        <taxon>Enterobacter cloacae complex</taxon>
    </lineage>
</organism>
<protein>
    <submittedName>
        <fullName evidence="1">Uncharacterized protein</fullName>
    </submittedName>
</protein>